<dbReference type="Pfam" id="PF10629">
    <property type="entry name" value="CMI2B-like"/>
    <property type="match status" value="3"/>
</dbReference>
<name>A0A6J8AEE6_MYTCO</name>
<dbReference type="Pfam" id="PF22573">
    <property type="entry name" value="SPMIP5"/>
    <property type="match status" value="1"/>
</dbReference>
<keyword evidence="4" id="KW-0966">Cell projection</keyword>
<accession>A0A6J8AEE6</accession>
<evidence type="ECO:0008006" key="10">
    <source>
        <dbReference type="Google" id="ProtNLM"/>
    </source>
</evidence>
<protein>
    <recommendedName>
        <fullName evidence="10">Protein FAM166B</fullName>
    </recommendedName>
</protein>
<dbReference type="InterPro" id="IPR055215">
    <property type="entry name" value="SPMIP5_dom"/>
</dbReference>
<evidence type="ECO:0000256" key="4">
    <source>
        <dbReference type="ARBA" id="ARBA00023273"/>
    </source>
</evidence>
<feature type="domain" description="Sperm-associated microtubule inner protein 5" evidence="7">
    <location>
        <begin position="175"/>
        <end position="224"/>
    </location>
</feature>
<dbReference type="OrthoDB" id="2019884at2759"/>
<evidence type="ECO:0000256" key="3">
    <source>
        <dbReference type="ARBA" id="ARBA00023212"/>
    </source>
</evidence>
<dbReference type="InterPro" id="IPR018902">
    <property type="entry name" value="CMI2A-C-like_dom"/>
</dbReference>
<comment type="subcellular location">
    <subcellularLocation>
        <location evidence="1">Cytoplasm</location>
        <location evidence="1">Cytoskeleton</location>
        <location evidence="1">Cilium axoneme</location>
    </subcellularLocation>
</comment>
<dbReference type="GO" id="GO:0015630">
    <property type="term" value="C:microtubule cytoskeleton"/>
    <property type="evidence" value="ECO:0007669"/>
    <property type="project" value="UniProtKB-ARBA"/>
</dbReference>
<dbReference type="EMBL" id="CACVKT020001098">
    <property type="protein sequence ID" value="CAC5364989.1"/>
    <property type="molecule type" value="Genomic_DNA"/>
</dbReference>
<evidence type="ECO:0000256" key="2">
    <source>
        <dbReference type="ARBA" id="ARBA00022490"/>
    </source>
</evidence>
<comment type="similarity">
    <text evidence="5">Belongs to the CIMIP2 family.</text>
</comment>
<keyword evidence="2" id="KW-0963">Cytoplasm</keyword>
<feature type="domain" description="Ciliary microtubule inner protein 2A-C-like" evidence="6">
    <location>
        <begin position="25"/>
        <end position="52"/>
    </location>
</feature>
<keyword evidence="9" id="KW-1185">Reference proteome</keyword>
<feature type="domain" description="Ciliary microtubule inner protein 2A-C-like" evidence="6">
    <location>
        <begin position="273"/>
        <end position="299"/>
    </location>
</feature>
<evidence type="ECO:0000259" key="6">
    <source>
        <dbReference type="Pfam" id="PF10629"/>
    </source>
</evidence>
<organism evidence="8 9">
    <name type="scientific">Mytilus coruscus</name>
    <name type="common">Sea mussel</name>
    <dbReference type="NCBI Taxonomy" id="42192"/>
    <lineage>
        <taxon>Eukaryota</taxon>
        <taxon>Metazoa</taxon>
        <taxon>Spiralia</taxon>
        <taxon>Lophotrochozoa</taxon>
        <taxon>Mollusca</taxon>
        <taxon>Bivalvia</taxon>
        <taxon>Autobranchia</taxon>
        <taxon>Pteriomorphia</taxon>
        <taxon>Mytilida</taxon>
        <taxon>Mytiloidea</taxon>
        <taxon>Mytilidae</taxon>
        <taxon>Mytilinae</taxon>
        <taxon>Mytilus</taxon>
    </lineage>
</organism>
<gene>
    <name evidence="8" type="ORF">MCOR_5828</name>
</gene>
<sequence length="319" mass="36026">MTTVAFGGGPSLDQRRNFAALRDGTHVPGYRGYCPQIKYRVGKTYGTDTHELADGTIHVAPTNNVVAHPQHIPRVTTQLPESTGDNKYTQNMVPGYTGYIPRMPFKFGNTYKEDCDVCIDQHLTNYKYHDAKLNDLQKQVSGYPRLRAISFDPEVRDKLNMYRDTHPQREILLENKRPLTEPPIPGYRGYIPRINTTEQGLGCRYNQTTKKGLEMFAQETARHARFAGSEIPQALKSVPSETLGLTGPHPPMGSASVDFGTSTYRRLYQNDGMIPKYTGYIPHKRYVFGNTYGDTTRKLSVCGHQSENYGTYIRSKTMA</sequence>
<dbReference type="PANTHER" id="PTHR22146">
    <property type="entry name" value="CAT EYE SYNDROME CRITICAL REGION PROTEIN 6"/>
    <property type="match status" value="1"/>
</dbReference>
<dbReference type="PANTHER" id="PTHR22146:SF17">
    <property type="entry name" value="PROTEIN FAM166B-LIKE PROTEIN"/>
    <property type="match status" value="1"/>
</dbReference>
<dbReference type="GO" id="GO:0005930">
    <property type="term" value="C:axoneme"/>
    <property type="evidence" value="ECO:0007669"/>
    <property type="project" value="UniProtKB-SubCell"/>
</dbReference>
<proteinExistence type="inferred from homology"/>
<feature type="domain" description="Ciliary microtubule inner protein 2A-C-like" evidence="6">
    <location>
        <begin position="92"/>
        <end position="112"/>
    </location>
</feature>
<dbReference type="AlphaFoldDB" id="A0A6J8AEE6"/>
<evidence type="ECO:0000256" key="5">
    <source>
        <dbReference type="ARBA" id="ARBA00035661"/>
    </source>
</evidence>
<reference evidence="8 9" key="1">
    <citation type="submission" date="2020-06" db="EMBL/GenBank/DDBJ databases">
        <authorList>
            <person name="Li R."/>
            <person name="Bekaert M."/>
        </authorList>
    </citation>
    <scope>NUCLEOTIDE SEQUENCE [LARGE SCALE GENOMIC DNA]</scope>
    <source>
        <strain evidence="9">wild</strain>
    </source>
</reference>
<evidence type="ECO:0000259" key="7">
    <source>
        <dbReference type="Pfam" id="PF22573"/>
    </source>
</evidence>
<evidence type="ECO:0000256" key="1">
    <source>
        <dbReference type="ARBA" id="ARBA00004430"/>
    </source>
</evidence>
<evidence type="ECO:0000313" key="9">
    <source>
        <dbReference type="Proteomes" id="UP000507470"/>
    </source>
</evidence>
<dbReference type="Proteomes" id="UP000507470">
    <property type="component" value="Unassembled WGS sequence"/>
</dbReference>
<evidence type="ECO:0000313" key="8">
    <source>
        <dbReference type="EMBL" id="CAC5364989.1"/>
    </source>
</evidence>
<keyword evidence="3" id="KW-0206">Cytoskeleton</keyword>